<feature type="domain" description="Fungal lipase-type" evidence="2">
    <location>
        <begin position="975"/>
        <end position="1107"/>
    </location>
</feature>
<dbReference type="EMBL" id="AGNL01010466">
    <property type="protein sequence ID" value="EJK69086.1"/>
    <property type="molecule type" value="Genomic_DNA"/>
</dbReference>
<name>K0T6Z6_THAOC</name>
<dbReference type="InterPro" id="IPR002921">
    <property type="entry name" value="Fungal_lipase-type"/>
</dbReference>
<dbReference type="InterPro" id="IPR029058">
    <property type="entry name" value="AB_hydrolase_fold"/>
</dbReference>
<feature type="compositionally biased region" description="Basic and acidic residues" evidence="1">
    <location>
        <begin position="312"/>
        <end position="333"/>
    </location>
</feature>
<accession>K0T6Z6</accession>
<dbReference type="eggNOG" id="ENOG502QPZ7">
    <property type="taxonomic scope" value="Eukaryota"/>
</dbReference>
<feature type="compositionally biased region" description="Acidic residues" evidence="1">
    <location>
        <begin position="1"/>
        <end position="11"/>
    </location>
</feature>
<organism evidence="3 4">
    <name type="scientific">Thalassiosira oceanica</name>
    <name type="common">Marine diatom</name>
    <dbReference type="NCBI Taxonomy" id="159749"/>
    <lineage>
        <taxon>Eukaryota</taxon>
        <taxon>Sar</taxon>
        <taxon>Stramenopiles</taxon>
        <taxon>Ochrophyta</taxon>
        <taxon>Bacillariophyta</taxon>
        <taxon>Coscinodiscophyceae</taxon>
        <taxon>Thalassiosirophycidae</taxon>
        <taxon>Thalassiosirales</taxon>
        <taxon>Thalassiosiraceae</taxon>
        <taxon>Thalassiosira</taxon>
    </lineage>
</organism>
<feature type="region of interest" description="Disordered" evidence="1">
    <location>
        <begin position="648"/>
        <end position="687"/>
    </location>
</feature>
<dbReference type="OrthoDB" id="41339at2759"/>
<dbReference type="CDD" id="cd00519">
    <property type="entry name" value="Lipase_3"/>
    <property type="match status" value="1"/>
</dbReference>
<feature type="compositionally biased region" description="Polar residues" evidence="1">
    <location>
        <begin position="103"/>
        <end position="116"/>
    </location>
</feature>
<feature type="compositionally biased region" description="Low complexity" evidence="1">
    <location>
        <begin position="595"/>
        <end position="617"/>
    </location>
</feature>
<proteinExistence type="predicted"/>
<feature type="compositionally biased region" description="Polar residues" evidence="1">
    <location>
        <begin position="244"/>
        <end position="254"/>
    </location>
</feature>
<feature type="compositionally biased region" description="Polar residues" evidence="1">
    <location>
        <begin position="216"/>
        <end position="225"/>
    </location>
</feature>
<dbReference type="Gene3D" id="3.40.50.1820">
    <property type="entry name" value="alpha/beta hydrolase"/>
    <property type="match status" value="1"/>
</dbReference>
<evidence type="ECO:0000313" key="3">
    <source>
        <dbReference type="EMBL" id="EJK69086.1"/>
    </source>
</evidence>
<dbReference type="Pfam" id="PF01764">
    <property type="entry name" value="Lipase_3"/>
    <property type="match status" value="1"/>
</dbReference>
<reference evidence="3 4" key="1">
    <citation type="journal article" date="2012" name="Genome Biol.">
        <title>Genome and low-iron response of an oceanic diatom adapted to chronic iron limitation.</title>
        <authorList>
            <person name="Lommer M."/>
            <person name="Specht M."/>
            <person name="Roy A.S."/>
            <person name="Kraemer L."/>
            <person name="Andreson R."/>
            <person name="Gutowska M.A."/>
            <person name="Wolf J."/>
            <person name="Bergner S.V."/>
            <person name="Schilhabel M.B."/>
            <person name="Klostermeier U.C."/>
            <person name="Beiko R.G."/>
            <person name="Rosenstiel P."/>
            <person name="Hippler M."/>
            <person name="Laroche J."/>
        </authorList>
    </citation>
    <scope>NUCLEOTIDE SEQUENCE [LARGE SCALE GENOMIC DNA]</scope>
    <source>
        <strain evidence="3 4">CCMP1005</strain>
    </source>
</reference>
<dbReference type="Proteomes" id="UP000266841">
    <property type="component" value="Unassembled WGS sequence"/>
</dbReference>
<dbReference type="GO" id="GO:0006629">
    <property type="term" value="P:lipid metabolic process"/>
    <property type="evidence" value="ECO:0007669"/>
    <property type="project" value="InterPro"/>
</dbReference>
<sequence length="1504" mass="167929">ATTSKDEEEEAPAIQRQDSASSASTGTRSSFIRDQIARQKNKGNWSRGIVDSESESSKSARSSDEDEGGDGAGRASPHSAMGEDPSAQAAAPGPPFPRGDFQFQHSKSTSNISRTMSIKDFLPIQPVSEHGEYAPDIADSLHSLEKAETSAPDDDVGFGLDDSDRGPSPPFGGQGAVEIQSMPRLESPQGHGQMQRRGSLKSIQSTDDNSGFFLRSISSHDNITHVSDAEMSDSGHSLRDSLHTDGTPSPTIGLNLSPPPEGGAVPKERPMPPKAIPMERPLPPKAEPFISQIERSTAKAKEVPFEQAQGKTPKEQEPAKALPERPTLDREMNDILGGSGRGMMSRNTALSLRKLVKDATKEEKSQERSRRRDKEKPARKKDASPEKNTAKTPRAPRKDDVESFMSGDFSDSDKSEKERALERRVSERRESRRLSKEHRSSSSNSEDETKFEAPKLLRAKSAGSRYSAHHVEFNLDDVNNSPRARPALGRVHSQPLSSSTSSRRDRHRRMNSTPTAGLDPDDVESSPRKQTRPVLGRVPSQPLSSSASSRSRRHRHRRMNSSSRTLRGSTSSDSDDSGRSRRRRRRKSKKKLSRSFRSFTSDDSDNVSVASDASSRSTMASITNKVTSIGSGIRSGLTSLSRGLSLSALPAPRRSSSSRSRGSSVFDSDEEESYYSSDYSSEDDESEIEHQPWDVNIWTEGEYYLAMSMLVYIFAMLRETSMLGHTDIPFEEIDVNSYQSIDTSDVGLFNLSSKLQMLDKTKSAGYVVRVVMDELEKKGGFSTIDEADMDVMAQFKKWVVESRRKEIDSVIDRTIKELRRKVARRRWKRAILMVQISVRLCNFKRFGNRNRPKSAAPARRQSFSEMFTGAERRAEDGNDGLGGFPISFSWLRDSRAKRMNLLGIEKHKKNLTDESENKIEDIISDTLDEPRFFREGSLLSNLIESGIEIAWFGDRHPNDVVYALCINRQLKRVSVVFRGSVTGHNWKMNMKIGMVEHENPVKEDYDEREDMVGIHEGFALYMTRKRMDDSMTKGHSLGGALATILTFYAATSHLCNNVREIRSFVFAAPRVGCYRFLSAFQHLERMGRIRMARFANMGDIVPTIPFSNLFIGVDGSHRAYRHVGLQVRLNGVGKVSQFWMRRNLDIWHPCGKNVQARLGILSLIKNGFWNRKESTSHANIEKHGWFYHSKRKSQLKTLDDYYFIRGLSHKGSRELARIQLEERAKQKATEFVTLLVLVAVFEVVILLVILQSLDVVPCDKYPALLYPLSFLTGCKRIENDDVRSSCPMPAPPPTGSFHFPRTNLAFLSTPEGGLPASLASESPVPMPALALGDDESSILQEAVHSQEINSEDNATVEMLVPDEGIPEEQTESNDVAGNVINPELLVASGMLDTGGADDAGEPTQDEVDHATKQESWAAWFGGSFSRKRHKITDQCLWGRSCRSSFKSRWPFGVKLPDHDELPPAYVEQSLVTKQKPTLNSIEVNTSFVHLETSRMLLELEKSLN</sequence>
<feature type="compositionally biased region" description="Basic residues" evidence="1">
    <location>
        <begin position="580"/>
        <end position="594"/>
    </location>
</feature>
<evidence type="ECO:0000256" key="1">
    <source>
        <dbReference type="SAM" id="MobiDB-lite"/>
    </source>
</evidence>
<gene>
    <name evidence="3" type="ORF">THAOC_09695</name>
</gene>
<dbReference type="PANTHER" id="PTHR45856">
    <property type="entry name" value="ALPHA/BETA-HYDROLASES SUPERFAMILY PROTEIN"/>
    <property type="match status" value="1"/>
</dbReference>
<feature type="compositionally biased region" description="Low complexity" evidence="1">
    <location>
        <begin position="560"/>
        <end position="572"/>
    </location>
</feature>
<feature type="region of interest" description="Disordered" evidence="1">
    <location>
        <begin position="1"/>
        <end position="117"/>
    </location>
</feature>
<feature type="non-terminal residue" evidence="3">
    <location>
        <position position="1"/>
    </location>
</feature>
<feature type="compositionally biased region" description="Basic and acidic residues" evidence="1">
    <location>
        <begin position="355"/>
        <end position="389"/>
    </location>
</feature>
<feature type="compositionally biased region" description="Pro residues" evidence="1">
    <location>
        <begin position="272"/>
        <end position="286"/>
    </location>
</feature>
<dbReference type="SUPFAM" id="SSF53474">
    <property type="entry name" value="alpha/beta-Hydrolases"/>
    <property type="match status" value="1"/>
</dbReference>
<evidence type="ECO:0000313" key="4">
    <source>
        <dbReference type="Proteomes" id="UP000266841"/>
    </source>
</evidence>
<feature type="region of interest" description="Disordered" evidence="1">
    <location>
        <begin position="133"/>
        <end position="618"/>
    </location>
</feature>
<dbReference type="InterPro" id="IPR051218">
    <property type="entry name" value="Sec_MonoDiacylglyc_Lipase"/>
</dbReference>
<comment type="caution">
    <text evidence="3">The sequence shown here is derived from an EMBL/GenBank/DDBJ whole genome shotgun (WGS) entry which is preliminary data.</text>
</comment>
<dbReference type="PANTHER" id="PTHR45856:SF11">
    <property type="entry name" value="FUNGAL LIPASE-LIKE DOMAIN-CONTAINING PROTEIN"/>
    <property type="match status" value="1"/>
</dbReference>
<evidence type="ECO:0000259" key="2">
    <source>
        <dbReference type="Pfam" id="PF01764"/>
    </source>
</evidence>
<feature type="compositionally biased region" description="Basic and acidic residues" evidence="1">
    <location>
        <begin position="411"/>
        <end position="440"/>
    </location>
</feature>
<feature type="compositionally biased region" description="Low complexity" evidence="1">
    <location>
        <begin position="648"/>
        <end position="664"/>
    </location>
</feature>
<feature type="compositionally biased region" description="Basic residues" evidence="1">
    <location>
        <begin position="550"/>
        <end position="559"/>
    </location>
</feature>
<protein>
    <recommendedName>
        <fullName evidence="2">Fungal lipase-type domain-containing protein</fullName>
    </recommendedName>
</protein>
<keyword evidence="4" id="KW-1185">Reference proteome</keyword>
<feature type="compositionally biased region" description="Low complexity" evidence="1">
    <location>
        <begin position="19"/>
        <end position="30"/>
    </location>
</feature>